<organism evidence="4 5">
    <name type="scientific">Rhizobium rhizogenes NBRC 13257</name>
    <dbReference type="NCBI Taxonomy" id="1220581"/>
    <lineage>
        <taxon>Bacteria</taxon>
        <taxon>Pseudomonadati</taxon>
        <taxon>Pseudomonadota</taxon>
        <taxon>Alphaproteobacteria</taxon>
        <taxon>Hyphomicrobiales</taxon>
        <taxon>Rhizobiaceae</taxon>
        <taxon>Rhizobium/Agrobacterium group</taxon>
        <taxon>Rhizobium</taxon>
    </lineage>
</organism>
<sequence>MHDAPSKPEGLRERKRRLTFQRIADVGMKSFLAKGYQETTLDEIAAAAGISRRTFFYYFKSKNEILLAHQRGYIEALKTSVLESASAGRPLEIVHQALRKLIERVQTSQLLAVARLLRQSDALRVRTRSDYLGLEQAVYESLCELFPAMDRDELRLISMISVSPLRLAVNKWLQEDGQHPLMGYLEDALRKFRTAV</sequence>
<evidence type="ECO:0000256" key="1">
    <source>
        <dbReference type="ARBA" id="ARBA00023125"/>
    </source>
</evidence>
<dbReference type="EMBL" id="BAYX01000009">
    <property type="protein sequence ID" value="GAJ94955.1"/>
    <property type="molecule type" value="Genomic_DNA"/>
</dbReference>
<name>A0AA87Q8P5_RHIRH</name>
<dbReference type="SUPFAM" id="SSF46689">
    <property type="entry name" value="Homeodomain-like"/>
    <property type="match status" value="1"/>
</dbReference>
<dbReference type="Proteomes" id="UP000026941">
    <property type="component" value="Unassembled WGS sequence"/>
</dbReference>
<dbReference type="PROSITE" id="PS50977">
    <property type="entry name" value="HTH_TETR_2"/>
    <property type="match status" value="1"/>
</dbReference>
<protein>
    <submittedName>
        <fullName evidence="4">TetR family transcriptional regulator</fullName>
    </submittedName>
</protein>
<dbReference type="GO" id="GO:0000976">
    <property type="term" value="F:transcription cis-regulatory region binding"/>
    <property type="evidence" value="ECO:0007669"/>
    <property type="project" value="TreeGrafter"/>
</dbReference>
<dbReference type="InterPro" id="IPR023772">
    <property type="entry name" value="DNA-bd_HTH_TetR-type_CS"/>
</dbReference>
<reference evidence="4 5" key="1">
    <citation type="submission" date="2014-05" db="EMBL/GenBank/DDBJ databases">
        <title>Whole genome shotgun sequence of Rhizobium rhizogenes NBRC 13257.</title>
        <authorList>
            <person name="Katano-Makiyama Y."/>
            <person name="Hosoyama A."/>
            <person name="Hashimoto M."/>
            <person name="Hosoyama Y."/>
            <person name="Noguchi M."/>
            <person name="Tsuchikane K."/>
            <person name="Kimura A."/>
            <person name="Ohji S."/>
            <person name="Ichikawa N."/>
            <person name="Yamazoe A."/>
            <person name="Fujita N."/>
        </authorList>
    </citation>
    <scope>NUCLEOTIDE SEQUENCE [LARGE SCALE GENOMIC DNA]</scope>
    <source>
        <strain evidence="4 5">NBRC 13257</strain>
    </source>
</reference>
<evidence type="ECO:0000256" key="2">
    <source>
        <dbReference type="PROSITE-ProRule" id="PRU00335"/>
    </source>
</evidence>
<dbReference type="InterPro" id="IPR050109">
    <property type="entry name" value="HTH-type_TetR-like_transc_reg"/>
</dbReference>
<keyword evidence="1 2" id="KW-0238">DNA-binding</keyword>
<dbReference type="PRINTS" id="PR00455">
    <property type="entry name" value="HTHTETR"/>
</dbReference>
<dbReference type="GO" id="GO:0003700">
    <property type="term" value="F:DNA-binding transcription factor activity"/>
    <property type="evidence" value="ECO:0007669"/>
    <property type="project" value="TreeGrafter"/>
</dbReference>
<feature type="DNA-binding region" description="H-T-H motif" evidence="2">
    <location>
        <begin position="40"/>
        <end position="59"/>
    </location>
</feature>
<evidence type="ECO:0000313" key="4">
    <source>
        <dbReference type="EMBL" id="GAJ94955.1"/>
    </source>
</evidence>
<dbReference type="Pfam" id="PF00440">
    <property type="entry name" value="TetR_N"/>
    <property type="match status" value="1"/>
</dbReference>
<dbReference type="PANTHER" id="PTHR30055:SF211">
    <property type="entry name" value="TRANSCRIPTIONAL REGULATOR, TETR FAMILY"/>
    <property type="match status" value="1"/>
</dbReference>
<evidence type="ECO:0000259" key="3">
    <source>
        <dbReference type="PROSITE" id="PS50977"/>
    </source>
</evidence>
<comment type="caution">
    <text evidence="4">The sequence shown here is derived from an EMBL/GenBank/DDBJ whole genome shotgun (WGS) entry which is preliminary data.</text>
</comment>
<dbReference type="PROSITE" id="PS01081">
    <property type="entry name" value="HTH_TETR_1"/>
    <property type="match status" value="1"/>
</dbReference>
<dbReference type="Gene3D" id="1.10.357.10">
    <property type="entry name" value="Tetracycline Repressor, domain 2"/>
    <property type="match status" value="1"/>
</dbReference>
<dbReference type="RefSeq" id="WP_012650955.1">
    <property type="nucleotide sequence ID" value="NZ_BAYX01000009.1"/>
</dbReference>
<dbReference type="InterPro" id="IPR001647">
    <property type="entry name" value="HTH_TetR"/>
</dbReference>
<feature type="domain" description="HTH tetR-type" evidence="3">
    <location>
        <begin position="17"/>
        <end position="77"/>
    </location>
</feature>
<evidence type="ECO:0000313" key="5">
    <source>
        <dbReference type="Proteomes" id="UP000026941"/>
    </source>
</evidence>
<accession>A0AA87Q8P5</accession>
<dbReference type="AlphaFoldDB" id="A0AA87Q8P5"/>
<gene>
    <name evidence="4" type="ORF">RRH01S_09_02700</name>
</gene>
<proteinExistence type="predicted"/>
<dbReference type="PANTHER" id="PTHR30055">
    <property type="entry name" value="HTH-TYPE TRANSCRIPTIONAL REGULATOR RUTR"/>
    <property type="match status" value="1"/>
</dbReference>
<dbReference type="InterPro" id="IPR009057">
    <property type="entry name" value="Homeodomain-like_sf"/>
</dbReference>